<evidence type="ECO:0000256" key="3">
    <source>
        <dbReference type="ARBA" id="ARBA00022776"/>
    </source>
</evidence>
<keyword evidence="1" id="KW-0132">Cell division</keyword>
<name>A0A914DVZ7_9BILA</name>
<keyword evidence="3" id="KW-0498">Mitosis</keyword>
<evidence type="ECO:0000256" key="6">
    <source>
        <dbReference type="ARBA" id="ARBA00023306"/>
    </source>
</evidence>
<dbReference type="GO" id="GO:0016567">
    <property type="term" value="P:protein ubiquitination"/>
    <property type="evidence" value="ECO:0007669"/>
    <property type="project" value="TreeGrafter"/>
</dbReference>
<dbReference type="InterPro" id="IPR007192">
    <property type="entry name" value="APC8"/>
</dbReference>
<dbReference type="Proteomes" id="UP000887540">
    <property type="component" value="Unplaced"/>
</dbReference>
<evidence type="ECO:0000256" key="2">
    <source>
        <dbReference type="ARBA" id="ARBA00022737"/>
    </source>
</evidence>
<dbReference type="Pfam" id="PF04049">
    <property type="entry name" value="ANAPC8"/>
    <property type="match status" value="1"/>
</dbReference>
<dbReference type="SMART" id="SM00028">
    <property type="entry name" value="TPR"/>
    <property type="match status" value="7"/>
</dbReference>
<reference evidence="9" key="1">
    <citation type="submission" date="2022-11" db="UniProtKB">
        <authorList>
            <consortium name="WormBaseParasite"/>
        </authorList>
    </citation>
    <scope>IDENTIFICATION</scope>
</reference>
<dbReference type="PANTHER" id="PTHR12558">
    <property type="entry name" value="CELL DIVISION CYCLE 16,23,27"/>
    <property type="match status" value="1"/>
</dbReference>
<dbReference type="PANTHER" id="PTHR12558:SF10">
    <property type="entry name" value="CELL DIVISION CYCLE PROTEIN 23 HOMOLOG"/>
    <property type="match status" value="1"/>
</dbReference>
<organism evidence="8 9">
    <name type="scientific">Acrobeloides nanus</name>
    <dbReference type="NCBI Taxonomy" id="290746"/>
    <lineage>
        <taxon>Eukaryota</taxon>
        <taxon>Metazoa</taxon>
        <taxon>Ecdysozoa</taxon>
        <taxon>Nematoda</taxon>
        <taxon>Chromadorea</taxon>
        <taxon>Rhabditida</taxon>
        <taxon>Tylenchina</taxon>
        <taxon>Cephalobomorpha</taxon>
        <taxon>Cephaloboidea</taxon>
        <taxon>Cephalobidae</taxon>
        <taxon>Acrobeloides</taxon>
    </lineage>
</organism>
<evidence type="ECO:0000256" key="1">
    <source>
        <dbReference type="ARBA" id="ARBA00022618"/>
    </source>
</evidence>
<proteinExistence type="predicted"/>
<keyword evidence="5" id="KW-0802">TPR repeat</keyword>
<protein>
    <recommendedName>
        <fullName evidence="7">Cdc23 domain-containing protein</fullName>
    </recommendedName>
</protein>
<dbReference type="InterPro" id="IPR019734">
    <property type="entry name" value="TPR_rpt"/>
</dbReference>
<dbReference type="InterPro" id="IPR011990">
    <property type="entry name" value="TPR-like_helical_dom_sf"/>
</dbReference>
<dbReference type="Gene3D" id="1.25.40.10">
    <property type="entry name" value="Tetratricopeptide repeat domain"/>
    <property type="match status" value="2"/>
</dbReference>
<dbReference type="GO" id="GO:0045842">
    <property type="term" value="P:positive regulation of mitotic metaphase/anaphase transition"/>
    <property type="evidence" value="ECO:0007669"/>
    <property type="project" value="TreeGrafter"/>
</dbReference>
<evidence type="ECO:0000313" key="8">
    <source>
        <dbReference type="Proteomes" id="UP000887540"/>
    </source>
</evidence>
<dbReference type="WBParaSite" id="ACRNAN_scaffold4423.g18933.t1">
    <property type="protein sequence ID" value="ACRNAN_scaffold4423.g18933.t1"/>
    <property type="gene ID" value="ACRNAN_scaffold4423.g18933"/>
</dbReference>
<dbReference type="GO" id="GO:0005680">
    <property type="term" value="C:anaphase-promoting complex"/>
    <property type="evidence" value="ECO:0007669"/>
    <property type="project" value="InterPro"/>
</dbReference>
<dbReference type="GO" id="GO:0051301">
    <property type="term" value="P:cell division"/>
    <property type="evidence" value="ECO:0007669"/>
    <property type="project" value="UniProtKB-KW"/>
</dbReference>
<evidence type="ECO:0000256" key="5">
    <source>
        <dbReference type="ARBA" id="ARBA00022803"/>
    </source>
</evidence>
<keyword evidence="2" id="KW-0677">Repeat</keyword>
<keyword evidence="6" id="KW-0131">Cell cycle</keyword>
<keyword evidence="8" id="KW-1185">Reference proteome</keyword>
<accession>A0A914DVZ7</accession>
<dbReference type="Pfam" id="PF13181">
    <property type="entry name" value="TPR_8"/>
    <property type="match status" value="2"/>
</dbReference>
<evidence type="ECO:0000256" key="4">
    <source>
        <dbReference type="ARBA" id="ARBA00022786"/>
    </source>
</evidence>
<evidence type="ECO:0000313" key="9">
    <source>
        <dbReference type="WBParaSite" id="ACRNAN_scaffold4423.g18933.t1"/>
    </source>
</evidence>
<sequence>MMEKSETEPESKKFDYAEIVSDLIWIAEECELRCMFDSTKWIYEILSNLSPLHFDAYEKSKEKASASNSAFSTLSSSDRFIVKHAKELIRDKEYHRAKFFLERFNLRGTYETFLYYWSWYLISLRERQEAEAEGLTRKQEFQDNTLAELRHELEKLKQDKLEIFDCFLNTLLGMVRADNQIKLDARNAFIEAIHQDHRCWPAWNGLAMNLEDKCEVDEMDLPLEKWQYVLFMAEAMYRLQLLRSAIDCYNLVLENILGHVPYVICQVAAAMSSMQEHESAIQAFERVRKTDPYRIEHMNLYSDSLYIRESTVALASLAHHFYETHKYTWQTCCIVGNYYSNRKEHTKAQEFLLRATRLSPYDSSIWVLLGHEFMETKNNSAAILAYRKATVLDSHCYRGWYGLGQLYEILKAHAYSLYYYEQAHRRRPDDSRILVALGVCFVKLNRRSDAEKCFKKAFQIGDLQGNALTHLGKLYEDQNENAKAAKVYETYLKIYSEEMIGDLDSVALCCRFLTKHYYDTGNLDTSYQFAQRCLTYDKTKEEGYYYLRLISRKRIEVRPTEEAGILTKSVTSFTCSLLKDSSTPGTGGRMADMVTPSDVQRISSGTEGQIGSALNQTIDEERTSQQIEDMAISDDDNLEISF</sequence>
<evidence type="ECO:0000259" key="7">
    <source>
        <dbReference type="Pfam" id="PF04049"/>
    </source>
</evidence>
<dbReference type="AlphaFoldDB" id="A0A914DVZ7"/>
<dbReference type="Pfam" id="PF13432">
    <property type="entry name" value="TPR_16"/>
    <property type="match status" value="1"/>
</dbReference>
<dbReference type="SUPFAM" id="SSF48452">
    <property type="entry name" value="TPR-like"/>
    <property type="match status" value="2"/>
</dbReference>
<keyword evidence="4" id="KW-0833">Ubl conjugation pathway</keyword>
<dbReference type="GO" id="GO:0031145">
    <property type="term" value="P:anaphase-promoting complex-dependent catabolic process"/>
    <property type="evidence" value="ECO:0007669"/>
    <property type="project" value="TreeGrafter"/>
</dbReference>
<feature type="domain" description="Cdc23" evidence="7">
    <location>
        <begin position="22"/>
        <end position="243"/>
    </location>
</feature>